<proteinExistence type="predicted"/>
<evidence type="ECO:0000256" key="2">
    <source>
        <dbReference type="SAM" id="Phobius"/>
    </source>
</evidence>
<keyword evidence="2" id="KW-1133">Transmembrane helix</keyword>
<dbReference type="STRING" id="1306953.J121_754"/>
<keyword evidence="2" id="KW-0472">Membrane</keyword>
<evidence type="ECO:0000256" key="1">
    <source>
        <dbReference type="SAM" id="MobiDB-lite"/>
    </source>
</evidence>
<reference evidence="3" key="1">
    <citation type="submission" date="2015-02" db="EMBL/GenBank/DDBJ databases">
        <authorList>
            <person name="Chooi Y.-H."/>
        </authorList>
    </citation>
    <scope>NUCLEOTIDE SEQUENCE [LARGE SCALE GENOMIC DNA]</scope>
    <source>
        <strain evidence="3">LAMA 915</strain>
    </source>
</reference>
<comment type="caution">
    <text evidence="3">The sequence shown here is derived from an EMBL/GenBank/DDBJ whole genome shotgun (WGS) entry which is preliminary data.</text>
</comment>
<dbReference type="Proteomes" id="UP000037446">
    <property type="component" value="Unassembled WGS sequence"/>
</dbReference>
<feature type="compositionally biased region" description="Basic and acidic residues" evidence="1">
    <location>
        <begin position="32"/>
        <end position="59"/>
    </location>
</feature>
<keyword evidence="2" id="KW-0812">Transmembrane</keyword>
<accession>A0A0L1KC40</accession>
<dbReference type="AlphaFoldDB" id="A0A0L1KC40"/>
<feature type="region of interest" description="Disordered" evidence="1">
    <location>
        <begin position="30"/>
        <end position="59"/>
    </location>
</feature>
<gene>
    <name evidence="3" type="ORF">J121_754</name>
</gene>
<dbReference type="EMBL" id="JYNE01000026">
    <property type="protein sequence ID" value="KNH01620.1"/>
    <property type="molecule type" value="Genomic_DNA"/>
</dbReference>
<feature type="transmembrane region" description="Helical" evidence="2">
    <location>
        <begin position="6"/>
        <end position="27"/>
    </location>
</feature>
<dbReference type="PATRIC" id="fig|1306953.7.peg.763"/>
<evidence type="ECO:0000313" key="4">
    <source>
        <dbReference type="Proteomes" id="UP000037446"/>
    </source>
</evidence>
<protein>
    <submittedName>
        <fullName evidence="3">Uncharacterized protein</fullName>
    </submittedName>
</protein>
<evidence type="ECO:0000313" key="3">
    <source>
        <dbReference type="EMBL" id="KNH01620.1"/>
    </source>
</evidence>
<dbReference type="RefSeq" id="WP_050600908.1">
    <property type="nucleotide sequence ID" value="NZ_JYNE01000026.1"/>
</dbReference>
<name>A0A0L1KC40_9SPHN</name>
<organism evidence="3 4">
    <name type="scientific">Qipengyuania citrea LAMA 915</name>
    <dbReference type="NCBI Taxonomy" id="1306953"/>
    <lineage>
        <taxon>Bacteria</taxon>
        <taxon>Pseudomonadati</taxon>
        <taxon>Pseudomonadota</taxon>
        <taxon>Alphaproteobacteria</taxon>
        <taxon>Sphingomonadales</taxon>
        <taxon>Erythrobacteraceae</taxon>
        <taxon>Qipengyuania</taxon>
    </lineage>
</organism>
<sequence length="59" mass="6897">MDTILFFARSVGPFVLLALLVGAWLYTRRSSKRTDQRAERGARELREELSERQEKDVDL</sequence>